<organism evidence="1 2">
    <name type="scientific">Arabidopsis thaliana x Arabidopsis arenosa</name>
    <dbReference type="NCBI Taxonomy" id="1240361"/>
    <lineage>
        <taxon>Eukaryota</taxon>
        <taxon>Viridiplantae</taxon>
        <taxon>Streptophyta</taxon>
        <taxon>Embryophyta</taxon>
        <taxon>Tracheophyta</taxon>
        <taxon>Spermatophyta</taxon>
        <taxon>Magnoliopsida</taxon>
        <taxon>eudicotyledons</taxon>
        <taxon>Gunneridae</taxon>
        <taxon>Pentapetalae</taxon>
        <taxon>rosids</taxon>
        <taxon>malvids</taxon>
        <taxon>Brassicales</taxon>
        <taxon>Brassicaceae</taxon>
        <taxon>Camelineae</taxon>
        <taxon>Arabidopsis</taxon>
    </lineage>
</organism>
<accession>A0A8T2BYU0</accession>
<evidence type="ECO:0000313" key="2">
    <source>
        <dbReference type="Proteomes" id="UP000694240"/>
    </source>
</evidence>
<dbReference type="EMBL" id="JAEFBK010000006">
    <property type="protein sequence ID" value="KAG7592105.1"/>
    <property type="molecule type" value="Genomic_DNA"/>
</dbReference>
<keyword evidence="2" id="KW-1185">Reference proteome</keyword>
<comment type="caution">
    <text evidence="1">The sequence shown here is derived from an EMBL/GenBank/DDBJ whole genome shotgun (WGS) entry which is preliminary data.</text>
</comment>
<gene>
    <name evidence="1" type="ORF">ISN45_Aa01g010510</name>
</gene>
<name>A0A8T2BYU0_9BRAS</name>
<protein>
    <submittedName>
        <fullName evidence="1">Uncharacterized protein</fullName>
    </submittedName>
</protein>
<dbReference type="Proteomes" id="UP000694240">
    <property type="component" value="Chromosome 6"/>
</dbReference>
<reference evidence="1 2" key="1">
    <citation type="submission" date="2020-12" db="EMBL/GenBank/DDBJ databases">
        <title>Concerted genomic and epigenomic changes stabilize Arabidopsis allopolyploids.</title>
        <authorList>
            <person name="Chen Z."/>
        </authorList>
    </citation>
    <scope>NUCLEOTIDE SEQUENCE [LARGE SCALE GENOMIC DNA]</scope>
    <source>
        <strain evidence="1">Allo738</strain>
        <tissue evidence="1">Leaf</tissue>
    </source>
</reference>
<dbReference type="AlphaFoldDB" id="A0A8T2BYU0"/>
<proteinExistence type="predicted"/>
<evidence type="ECO:0000313" key="1">
    <source>
        <dbReference type="EMBL" id="KAG7592105.1"/>
    </source>
</evidence>
<sequence>MQRNQAVPLTSCPLYAFAIFRVLDVKRIDSLGRECDDRVDGATRYMIMDKITEKQNISFKTSPNKTAKKKHNPSSKKQCAHNIRFIVHHQANQSKPQEFTNRRSRCFPIILDFRVFQHLDS</sequence>